<accession>A0ABR3WF25</accession>
<evidence type="ECO:0000313" key="9">
    <source>
        <dbReference type="EMBL" id="KAL1860385.1"/>
    </source>
</evidence>
<dbReference type="PANTHER" id="PTHR33048:SF158">
    <property type="entry name" value="MEMBRANE PROTEIN PTH11-LIKE, PUTATIVE-RELATED"/>
    <property type="match status" value="1"/>
</dbReference>
<feature type="transmembrane region" description="Helical" evidence="7">
    <location>
        <begin position="215"/>
        <end position="237"/>
    </location>
</feature>
<evidence type="ECO:0000256" key="5">
    <source>
        <dbReference type="ARBA" id="ARBA00038359"/>
    </source>
</evidence>
<feature type="region of interest" description="Disordered" evidence="6">
    <location>
        <begin position="383"/>
        <end position="409"/>
    </location>
</feature>
<evidence type="ECO:0000256" key="7">
    <source>
        <dbReference type="SAM" id="Phobius"/>
    </source>
</evidence>
<feature type="transmembrane region" description="Helical" evidence="7">
    <location>
        <begin position="102"/>
        <end position="119"/>
    </location>
</feature>
<feature type="compositionally biased region" description="Polar residues" evidence="6">
    <location>
        <begin position="390"/>
        <end position="409"/>
    </location>
</feature>
<evidence type="ECO:0000256" key="2">
    <source>
        <dbReference type="ARBA" id="ARBA00022692"/>
    </source>
</evidence>
<evidence type="ECO:0000256" key="1">
    <source>
        <dbReference type="ARBA" id="ARBA00004141"/>
    </source>
</evidence>
<feature type="transmembrane region" description="Helical" evidence="7">
    <location>
        <begin position="32"/>
        <end position="52"/>
    </location>
</feature>
<feature type="domain" description="Rhodopsin" evidence="8">
    <location>
        <begin position="66"/>
        <end position="276"/>
    </location>
</feature>
<evidence type="ECO:0000313" key="10">
    <source>
        <dbReference type="Proteomes" id="UP001583177"/>
    </source>
</evidence>
<sequence length="409" mass="45503">MSEYPPGYLENTPVRPPPEGQESNFVDPVSRAYQLEIVIAIAIALVVVSLSFRLYCRLKVTKTFGVDDFLNEPGGGVIGIHLWDVSLAEYLEFRKGTLASGVLIRICSTLIKVGFYVFYLRLFYPYRHVRIMIWVGMGAVITFCVVFVMTDLVACCPWPNEHLGWMDPSMTARCTRIAPDLVTAGAYFNVISDFYTLFIPLHLLPTLNFSRKRKVGLSLIFLTGLLACGAALTNLIIRSDKRIFDTSDFTWTMVPVYATSLAEISVGLVCLSMPVVCTFSIGRVADWGQSLRSWVKERRARRYGSDDSPSFESLKPDGVTTSTPPLLSESTPTATLTEIRKFIRNIYRSGADDSANDSTNVASYGDLVSADLSYHDHLRKIQTDARTSHSKVSCPQTVQSKVSHGTEQV</sequence>
<organism evidence="9 10">
    <name type="scientific">Diaporthe australafricana</name>
    <dbReference type="NCBI Taxonomy" id="127596"/>
    <lineage>
        <taxon>Eukaryota</taxon>
        <taxon>Fungi</taxon>
        <taxon>Dikarya</taxon>
        <taxon>Ascomycota</taxon>
        <taxon>Pezizomycotina</taxon>
        <taxon>Sordariomycetes</taxon>
        <taxon>Sordariomycetidae</taxon>
        <taxon>Diaporthales</taxon>
        <taxon>Diaporthaceae</taxon>
        <taxon>Diaporthe</taxon>
    </lineage>
</organism>
<dbReference type="InterPro" id="IPR049326">
    <property type="entry name" value="Rhodopsin_dom_fungi"/>
</dbReference>
<dbReference type="Proteomes" id="UP001583177">
    <property type="component" value="Unassembled WGS sequence"/>
</dbReference>
<proteinExistence type="inferred from homology"/>
<keyword evidence="3 7" id="KW-1133">Transmembrane helix</keyword>
<feature type="transmembrane region" description="Helical" evidence="7">
    <location>
        <begin position="131"/>
        <end position="156"/>
    </location>
</feature>
<evidence type="ECO:0000256" key="6">
    <source>
        <dbReference type="SAM" id="MobiDB-lite"/>
    </source>
</evidence>
<comment type="caution">
    <text evidence="9">The sequence shown here is derived from an EMBL/GenBank/DDBJ whole genome shotgun (WGS) entry which is preliminary data.</text>
</comment>
<evidence type="ECO:0000259" key="8">
    <source>
        <dbReference type="Pfam" id="PF20684"/>
    </source>
</evidence>
<evidence type="ECO:0000256" key="4">
    <source>
        <dbReference type="ARBA" id="ARBA00023136"/>
    </source>
</evidence>
<feature type="compositionally biased region" description="Low complexity" evidence="6">
    <location>
        <begin position="320"/>
        <end position="330"/>
    </location>
</feature>
<protein>
    <recommendedName>
        <fullName evidence="8">Rhodopsin domain-containing protein</fullName>
    </recommendedName>
</protein>
<gene>
    <name evidence="9" type="ORF">Daus18300_009298</name>
</gene>
<dbReference type="EMBL" id="JAWRVE010000093">
    <property type="protein sequence ID" value="KAL1860385.1"/>
    <property type="molecule type" value="Genomic_DNA"/>
</dbReference>
<comment type="subcellular location">
    <subcellularLocation>
        <location evidence="1">Membrane</location>
        <topology evidence="1">Multi-pass membrane protein</topology>
    </subcellularLocation>
</comment>
<feature type="transmembrane region" description="Helical" evidence="7">
    <location>
        <begin position="257"/>
        <end position="282"/>
    </location>
</feature>
<dbReference type="PANTHER" id="PTHR33048">
    <property type="entry name" value="PTH11-LIKE INTEGRAL MEMBRANE PROTEIN (AFU_ORTHOLOGUE AFUA_5G11245)"/>
    <property type="match status" value="1"/>
</dbReference>
<keyword evidence="10" id="KW-1185">Reference proteome</keyword>
<reference evidence="9 10" key="1">
    <citation type="journal article" date="2024" name="IMA Fungus">
        <title>IMA Genome - F19 : A genome assembly and annotation guide to empower mycologists, including annotated draft genome sequences of Ceratocystis pirilliformis, Diaporthe australafricana, Fusarium ophioides, Paecilomyces lecythidis, and Sporothrix stenoceras.</title>
        <authorList>
            <person name="Aylward J."/>
            <person name="Wilson A.M."/>
            <person name="Visagie C.M."/>
            <person name="Spraker J."/>
            <person name="Barnes I."/>
            <person name="Buitendag C."/>
            <person name="Ceriani C."/>
            <person name="Del Mar Angel L."/>
            <person name="du Plessis D."/>
            <person name="Fuchs T."/>
            <person name="Gasser K."/>
            <person name="Kramer D."/>
            <person name="Li W."/>
            <person name="Munsamy K."/>
            <person name="Piso A."/>
            <person name="Price J.L."/>
            <person name="Sonnekus B."/>
            <person name="Thomas C."/>
            <person name="van der Nest A."/>
            <person name="van Dijk A."/>
            <person name="van Heerden A."/>
            <person name="van Vuuren N."/>
            <person name="Yilmaz N."/>
            <person name="Duong T.A."/>
            <person name="van der Merwe N.A."/>
            <person name="Wingfield M.J."/>
            <person name="Wingfield B.D."/>
        </authorList>
    </citation>
    <scope>NUCLEOTIDE SEQUENCE [LARGE SCALE GENOMIC DNA]</scope>
    <source>
        <strain evidence="9 10">CMW 18300</strain>
    </source>
</reference>
<dbReference type="InterPro" id="IPR052337">
    <property type="entry name" value="SAT4-like"/>
</dbReference>
<keyword evidence="2 7" id="KW-0812">Transmembrane</keyword>
<feature type="region of interest" description="Disordered" evidence="6">
    <location>
        <begin position="303"/>
        <end position="330"/>
    </location>
</feature>
<dbReference type="Pfam" id="PF20684">
    <property type="entry name" value="Fung_rhodopsin"/>
    <property type="match status" value="1"/>
</dbReference>
<evidence type="ECO:0000256" key="3">
    <source>
        <dbReference type="ARBA" id="ARBA00022989"/>
    </source>
</evidence>
<name>A0ABR3WF25_9PEZI</name>
<keyword evidence="4 7" id="KW-0472">Membrane</keyword>
<comment type="similarity">
    <text evidence="5">Belongs to the SAT4 family.</text>
</comment>
<feature type="region of interest" description="Disordered" evidence="6">
    <location>
        <begin position="1"/>
        <end position="22"/>
    </location>
</feature>